<evidence type="ECO:0000256" key="7">
    <source>
        <dbReference type="SAM" id="Phobius"/>
    </source>
</evidence>
<comment type="subcellular location">
    <subcellularLocation>
        <location evidence="1">Cell membrane</location>
        <topology evidence="1">Multi-pass membrane protein</topology>
    </subcellularLocation>
</comment>
<evidence type="ECO:0000256" key="5">
    <source>
        <dbReference type="ARBA" id="ARBA00022989"/>
    </source>
</evidence>
<evidence type="ECO:0000259" key="8">
    <source>
        <dbReference type="PROSITE" id="PS50928"/>
    </source>
</evidence>
<feature type="transmembrane region" description="Helical" evidence="7">
    <location>
        <begin position="240"/>
        <end position="259"/>
    </location>
</feature>
<reference evidence="9" key="1">
    <citation type="submission" date="2019-08" db="EMBL/GenBank/DDBJ databases">
        <authorList>
            <person name="Kucharzyk K."/>
            <person name="Murdoch R.W."/>
            <person name="Higgins S."/>
            <person name="Loffler F."/>
        </authorList>
    </citation>
    <scope>NUCLEOTIDE SEQUENCE</scope>
</reference>
<feature type="domain" description="ABC transmembrane type-1" evidence="8">
    <location>
        <begin position="69"/>
        <end position="261"/>
    </location>
</feature>
<keyword evidence="6 7" id="KW-0472">Membrane</keyword>
<dbReference type="PANTHER" id="PTHR43744:SF8">
    <property type="entry name" value="SN-GLYCEROL-3-PHOSPHATE TRANSPORT SYSTEM PERMEASE PROTEIN UGPE"/>
    <property type="match status" value="1"/>
</dbReference>
<organism evidence="9">
    <name type="scientific">bioreactor metagenome</name>
    <dbReference type="NCBI Taxonomy" id="1076179"/>
    <lineage>
        <taxon>unclassified sequences</taxon>
        <taxon>metagenomes</taxon>
        <taxon>ecological metagenomes</taxon>
    </lineage>
</organism>
<gene>
    <name evidence="9" type="primary">araQ_38</name>
    <name evidence="9" type="ORF">SDC9_61576</name>
</gene>
<evidence type="ECO:0000256" key="6">
    <source>
        <dbReference type="ARBA" id="ARBA00023136"/>
    </source>
</evidence>
<dbReference type="GO" id="GO:0055085">
    <property type="term" value="P:transmembrane transport"/>
    <property type="evidence" value="ECO:0007669"/>
    <property type="project" value="InterPro"/>
</dbReference>
<dbReference type="InterPro" id="IPR000515">
    <property type="entry name" value="MetI-like"/>
</dbReference>
<keyword evidence="2" id="KW-0813">Transport</keyword>
<evidence type="ECO:0000256" key="2">
    <source>
        <dbReference type="ARBA" id="ARBA00022448"/>
    </source>
</evidence>
<dbReference type="PANTHER" id="PTHR43744">
    <property type="entry name" value="ABC TRANSPORTER PERMEASE PROTEIN MG189-RELATED-RELATED"/>
    <property type="match status" value="1"/>
</dbReference>
<dbReference type="PROSITE" id="PS50928">
    <property type="entry name" value="ABC_TM1"/>
    <property type="match status" value="1"/>
</dbReference>
<evidence type="ECO:0000256" key="3">
    <source>
        <dbReference type="ARBA" id="ARBA00022475"/>
    </source>
</evidence>
<feature type="transmembrane region" description="Helical" evidence="7">
    <location>
        <begin position="12"/>
        <end position="34"/>
    </location>
</feature>
<name>A0A644XG42_9ZZZZ</name>
<dbReference type="Gene3D" id="1.10.3720.10">
    <property type="entry name" value="MetI-like"/>
    <property type="match status" value="1"/>
</dbReference>
<sequence>MKKHSLPATMATIILFILAIGYLYPLFLVVINSFKTFSEITSDVIAFPKRLVWENFQNAFKIMNYPRYFMNTLLATTVGVCGVVLVSSLAGYKLSRTKTRYSFIMFMILIAPMMIPFHSFMISLVKVAKELRLIGSPLGLGVLYWGLGASLALFMYHGAVKSVPQELDDCALIDGASPLRAFFQIIFPLLQPVTVSVVVINTMWMWNDFLLPLLVLSGSKKSLTLQLAAYNFFGLYKVEWNFAMAGVLLTILPAILFYLSLQRYIIKGMVAGAVKT</sequence>
<dbReference type="Pfam" id="PF00528">
    <property type="entry name" value="BPD_transp_1"/>
    <property type="match status" value="1"/>
</dbReference>
<keyword evidence="3" id="KW-1003">Cell membrane</keyword>
<feature type="transmembrane region" description="Helical" evidence="7">
    <location>
        <begin position="68"/>
        <end position="91"/>
    </location>
</feature>
<dbReference type="SUPFAM" id="SSF161098">
    <property type="entry name" value="MetI-like"/>
    <property type="match status" value="1"/>
</dbReference>
<protein>
    <submittedName>
        <fullName evidence="9">L-arabinose transport system permease protein AraQ</fullName>
    </submittedName>
</protein>
<feature type="transmembrane region" description="Helical" evidence="7">
    <location>
        <begin position="181"/>
        <end position="206"/>
    </location>
</feature>
<comment type="caution">
    <text evidence="9">The sequence shown here is derived from an EMBL/GenBank/DDBJ whole genome shotgun (WGS) entry which is preliminary data.</text>
</comment>
<feature type="transmembrane region" description="Helical" evidence="7">
    <location>
        <begin position="142"/>
        <end position="160"/>
    </location>
</feature>
<proteinExistence type="predicted"/>
<dbReference type="InterPro" id="IPR035906">
    <property type="entry name" value="MetI-like_sf"/>
</dbReference>
<evidence type="ECO:0000256" key="4">
    <source>
        <dbReference type="ARBA" id="ARBA00022692"/>
    </source>
</evidence>
<feature type="transmembrane region" description="Helical" evidence="7">
    <location>
        <begin position="103"/>
        <end position="122"/>
    </location>
</feature>
<evidence type="ECO:0000313" key="9">
    <source>
        <dbReference type="EMBL" id="MPM15210.1"/>
    </source>
</evidence>
<dbReference type="CDD" id="cd06261">
    <property type="entry name" value="TM_PBP2"/>
    <property type="match status" value="1"/>
</dbReference>
<evidence type="ECO:0000256" key="1">
    <source>
        <dbReference type="ARBA" id="ARBA00004651"/>
    </source>
</evidence>
<dbReference type="AlphaFoldDB" id="A0A644XG42"/>
<dbReference type="GO" id="GO:0005886">
    <property type="term" value="C:plasma membrane"/>
    <property type="evidence" value="ECO:0007669"/>
    <property type="project" value="UniProtKB-SubCell"/>
</dbReference>
<accession>A0A644XG42</accession>
<dbReference type="EMBL" id="VSSQ01002405">
    <property type="protein sequence ID" value="MPM15210.1"/>
    <property type="molecule type" value="Genomic_DNA"/>
</dbReference>
<keyword evidence="5 7" id="KW-1133">Transmembrane helix</keyword>
<keyword evidence="4 7" id="KW-0812">Transmembrane</keyword>